<evidence type="ECO:0000313" key="6">
    <source>
        <dbReference type="Proteomes" id="UP000028826"/>
    </source>
</evidence>
<dbReference type="Gene3D" id="2.70.98.10">
    <property type="match status" value="1"/>
</dbReference>
<dbReference type="SUPFAM" id="SSF74650">
    <property type="entry name" value="Galactose mutarotase-like"/>
    <property type="match status" value="1"/>
</dbReference>
<dbReference type="InterPro" id="IPR014438">
    <property type="entry name" value="Glucan_biosyn_MdoG/MdoD"/>
</dbReference>
<dbReference type="InterPro" id="IPR014718">
    <property type="entry name" value="GH-type_carb-bd"/>
</dbReference>
<comment type="similarity">
    <text evidence="3">Belongs to the OpgD/OpgG family.</text>
</comment>
<dbReference type="PANTHER" id="PTHR30504:SF2">
    <property type="entry name" value="GLUCANS BIOSYNTHESIS PROTEIN G"/>
    <property type="match status" value="1"/>
</dbReference>
<dbReference type="InterPro" id="IPR013783">
    <property type="entry name" value="Ig-like_fold"/>
</dbReference>
<evidence type="ECO:0000256" key="4">
    <source>
        <dbReference type="ARBA" id="ARBA00022764"/>
    </source>
</evidence>
<gene>
    <name evidence="5" type="ORF">CN97_05645</name>
</gene>
<dbReference type="PIRSF" id="PIRSF006281">
    <property type="entry name" value="MdoG"/>
    <property type="match status" value="1"/>
</dbReference>
<reference evidence="5 6" key="1">
    <citation type="submission" date="2014-03" db="EMBL/GenBank/DDBJ databases">
        <title>Genome of Haematobacter massiliensis CCUG 47968.</title>
        <authorList>
            <person name="Wang D."/>
            <person name="Wang G."/>
        </authorList>
    </citation>
    <scope>NUCLEOTIDE SEQUENCE [LARGE SCALE GENOMIC DNA]</scope>
    <source>
        <strain evidence="5 6">CCUG 47968</strain>
    </source>
</reference>
<comment type="pathway">
    <text evidence="2">Glycan metabolism; osmoregulated periplasmic glucan (OPG) biosynthesis.</text>
</comment>
<protein>
    <submittedName>
        <fullName evidence="5">Glucan biosynthesis protein D</fullName>
    </submittedName>
</protein>
<evidence type="ECO:0000256" key="3">
    <source>
        <dbReference type="ARBA" id="ARBA00009284"/>
    </source>
</evidence>
<comment type="caution">
    <text evidence="5">The sequence shown here is derived from an EMBL/GenBank/DDBJ whole genome shotgun (WGS) entry which is preliminary data.</text>
</comment>
<evidence type="ECO:0000256" key="1">
    <source>
        <dbReference type="ARBA" id="ARBA00004418"/>
    </source>
</evidence>
<dbReference type="GO" id="GO:0030246">
    <property type="term" value="F:carbohydrate binding"/>
    <property type="evidence" value="ECO:0007669"/>
    <property type="project" value="InterPro"/>
</dbReference>
<dbReference type="OrthoDB" id="9777817at2"/>
<proteinExistence type="inferred from homology"/>
<dbReference type="EMBL" id="JGYG01000001">
    <property type="protein sequence ID" value="KFI31897.1"/>
    <property type="molecule type" value="Genomic_DNA"/>
</dbReference>
<dbReference type="GO" id="GO:0030288">
    <property type="term" value="C:outer membrane-bounded periplasmic space"/>
    <property type="evidence" value="ECO:0007669"/>
    <property type="project" value="TreeGrafter"/>
</dbReference>
<name>A0A086YC97_9RHOB</name>
<dbReference type="eggNOG" id="COG3131">
    <property type="taxonomic scope" value="Bacteria"/>
</dbReference>
<dbReference type="GO" id="GO:0051274">
    <property type="term" value="P:beta-glucan biosynthetic process"/>
    <property type="evidence" value="ECO:0007669"/>
    <property type="project" value="TreeGrafter"/>
</dbReference>
<dbReference type="PANTHER" id="PTHR30504">
    <property type="entry name" value="GLUCANS BIOSYNTHESIS PROTEIN"/>
    <property type="match status" value="1"/>
</dbReference>
<dbReference type="Pfam" id="PF04349">
    <property type="entry name" value="MdoG"/>
    <property type="match status" value="1"/>
</dbReference>
<dbReference type="InterPro" id="IPR011013">
    <property type="entry name" value="Gal_mutarotase_sf_dom"/>
</dbReference>
<organism evidence="5 6">
    <name type="scientific">Haematobacter massiliensis</name>
    <dbReference type="NCBI Taxonomy" id="195105"/>
    <lineage>
        <taxon>Bacteria</taxon>
        <taxon>Pseudomonadati</taxon>
        <taxon>Pseudomonadota</taxon>
        <taxon>Alphaproteobacteria</taxon>
        <taxon>Rhodobacterales</taxon>
        <taxon>Paracoccaceae</taxon>
        <taxon>Haematobacter</taxon>
    </lineage>
</organism>
<sequence length="517" mass="57646">MRRRQFLLTGLSVSALAAVAPLRISAQTADFFDALTQEMQALVNQPYQRNELALPEPFSTLGYDGYRQVQADPARAIWAGQALFTLNAFSLGWLYDEPVTISLLEGGERRELAFTSQDFLYHAPLERAPFDAVNPFPGIAGLKINYPLNSPEIWDELLTFLGASYFRALGQGSSYGTSARGIAVDTAAGKPEEFPRFTRFYVIPPGQFDSTITIYAQLEGPSVTGAYRFIVRPGKDTAMDVTARIFVRRDVSRLGIAPLTSMFLYGGPNRAAFDDYRERVHDSEGLKIIRASGEEVWRNLNNPAQLAASFYKEENPRAFGLMQRSRRFEDYADAEAHYEKRPSVLVEPSGQWGVGHICLIEIPTKREVNDNIVCFWMPEAPATAGSAVEFSYRLIWGDIPESSARFARVITFSSGHSGTAGSDPTTGERKFVVDFEGPYLDRLLDLDSVTANTSIFNGEFVHTDLKKVSGEDIWRFVADVKSTASNPVELSVYLSVAGRRLTETWSYQWRPGDESPH</sequence>
<dbReference type="SUPFAM" id="SSF81296">
    <property type="entry name" value="E set domains"/>
    <property type="match status" value="1"/>
</dbReference>
<dbReference type="InterPro" id="IPR007444">
    <property type="entry name" value="Glucan_biosyn_MdoG_C"/>
</dbReference>
<dbReference type="GO" id="GO:0003824">
    <property type="term" value="F:catalytic activity"/>
    <property type="evidence" value="ECO:0007669"/>
    <property type="project" value="InterPro"/>
</dbReference>
<evidence type="ECO:0000313" key="5">
    <source>
        <dbReference type="EMBL" id="KFI31897.1"/>
    </source>
</evidence>
<keyword evidence="4" id="KW-0574">Periplasm</keyword>
<dbReference type="UniPathway" id="UPA00637"/>
<dbReference type="RefSeq" id="WP_084683938.1">
    <property type="nucleotide sequence ID" value="NZ_CAMIFG010000030.1"/>
</dbReference>
<dbReference type="InterPro" id="IPR014756">
    <property type="entry name" value="Ig_E-set"/>
</dbReference>
<keyword evidence="6" id="KW-1185">Reference proteome</keyword>
<dbReference type="Proteomes" id="UP000028826">
    <property type="component" value="Unassembled WGS sequence"/>
</dbReference>
<dbReference type="Gene3D" id="2.60.40.10">
    <property type="entry name" value="Immunoglobulins"/>
    <property type="match status" value="1"/>
</dbReference>
<evidence type="ECO:0000256" key="2">
    <source>
        <dbReference type="ARBA" id="ARBA00005001"/>
    </source>
</evidence>
<comment type="subcellular location">
    <subcellularLocation>
        <location evidence="1">Periplasm</location>
    </subcellularLocation>
</comment>
<dbReference type="STRING" id="195105.CN97_05645"/>
<dbReference type="AlphaFoldDB" id="A0A086YC97"/>
<accession>A0A086YC97</accession>